<evidence type="ECO:0000259" key="2">
    <source>
        <dbReference type="Pfam" id="PF26571"/>
    </source>
</evidence>
<dbReference type="Pfam" id="PF26571">
    <property type="entry name" value="VldE"/>
    <property type="match status" value="1"/>
</dbReference>
<keyword evidence="4" id="KW-1185">Reference proteome</keyword>
<dbReference type="Gene3D" id="1.10.101.10">
    <property type="entry name" value="PGBD-like superfamily/PGBD"/>
    <property type="match status" value="1"/>
</dbReference>
<feature type="domain" description="ARB-07466-like C-terminal" evidence="2">
    <location>
        <begin position="72"/>
        <end position="183"/>
    </location>
</feature>
<evidence type="ECO:0000259" key="1">
    <source>
        <dbReference type="Pfam" id="PF01471"/>
    </source>
</evidence>
<dbReference type="EMBL" id="JACGWT010000002">
    <property type="protein sequence ID" value="MBA8793431.1"/>
    <property type="molecule type" value="Genomic_DNA"/>
</dbReference>
<name>A0A7W3IQL0_9ACTN</name>
<reference evidence="3 4" key="1">
    <citation type="submission" date="2020-07" db="EMBL/GenBank/DDBJ databases">
        <title>Sequencing the genomes of 1000 actinobacteria strains.</title>
        <authorList>
            <person name="Klenk H.-P."/>
        </authorList>
    </citation>
    <scope>NUCLEOTIDE SEQUENCE [LARGE SCALE GENOMIC DNA]</scope>
    <source>
        <strain evidence="3 4">DSM 100723</strain>
    </source>
</reference>
<dbReference type="Pfam" id="PF01471">
    <property type="entry name" value="PG_binding_1"/>
    <property type="match status" value="1"/>
</dbReference>
<dbReference type="RefSeq" id="WP_182559057.1">
    <property type="nucleotide sequence ID" value="NZ_JACGWT010000002.1"/>
</dbReference>
<sequence length="329" mass="35140">MPLAPRALLLRLTALVAAVVVGLAVLVLGTGGGVTADAATTVRKPSAPQNLPEAIEPMARYVPDTSCDPKGKPGAVKLGQLLTTTYPNTTFLRGRTCGSSPDSEHYDGRAVDWMNSIRNKTQAAQAKAVISWLFAKDADGNTYANARRLGVMYVIWDGKIWGAYSADRGWRTYAGCDKLTAKSYDTMCHRDHMHISLSWEGAMGRTSFWTGKVAATDYGPCRASGMVWAAPYKKARTTPCPQYPTPRAPKGASATYKSLLAVSGQTLVGGRTGSAVTAVQRALKVPTTGRFDTTTQNAVRTWQSGHGLNRTGAVGLATWRTLLAGFAPK</sequence>
<feature type="domain" description="Peptidoglycan binding-like" evidence="1">
    <location>
        <begin position="284"/>
        <end position="322"/>
    </location>
</feature>
<dbReference type="AlphaFoldDB" id="A0A7W3IQL0"/>
<dbReference type="InterPro" id="IPR036365">
    <property type="entry name" value="PGBD-like_sf"/>
</dbReference>
<proteinExistence type="predicted"/>
<comment type="caution">
    <text evidence="3">The sequence shown here is derived from an EMBL/GenBank/DDBJ whole genome shotgun (WGS) entry which is preliminary data.</text>
</comment>
<evidence type="ECO:0000313" key="3">
    <source>
        <dbReference type="EMBL" id="MBA8793431.1"/>
    </source>
</evidence>
<dbReference type="SUPFAM" id="SSF47090">
    <property type="entry name" value="PGBD-like"/>
    <property type="match status" value="1"/>
</dbReference>
<dbReference type="Proteomes" id="UP000523079">
    <property type="component" value="Unassembled WGS sequence"/>
</dbReference>
<dbReference type="InterPro" id="IPR058593">
    <property type="entry name" value="ARB_07466-like_C"/>
</dbReference>
<evidence type="ECO:0000313" key="4">
    <source>
        <dbReference type="Proteomes" id="UP000523079"/>
    </source>
</evidence>
<protein>
    <recommendedName>
        <fullName evidence="5">Peptidoglycan binding domain-containing protein</fullName>
    </recommendedName>
</protein>
<dbReference type="InterPro" id="IPR002477">
    <property type="entry name" value="Peptidoglycan-bd-like"/>
</dbReference>
<evidence type="ECO:0008006" key="5">
    <source>
        <dbReference type="Google" id="ProtNLM"/>
    </source>
</evidence>
<accession>A0A7W3IQL0</accession>
<organism evidence="3 4">
    <name type="scientific">Microlunatus kandeliicorticis</name>
    <dbReference type="NCBI Taxonomy" id="1759536"/>
    <lineage>
        <taxon>Bacteria</taxon>
        <taxon>Bacillati</taxon>
        <taxon>Actinomycetota</taxon>
        <taxon>Actinomycetes</taxon>
        <taxon>Propionibacteriales</taxon>
        <taxon>Propionibacteriaceae</taxon>
        <taxon>Microlunatus</taxon>
    </lineage>
</organism>
<gene>
    <name evidence="3" type="ORF">FHX74_001036</name>
</gene>
<dbReference type="InterPro" id="IPR036366">
    <property type="entry name" value="PGBDSf"/>
</dbReference>